<dbReference type="RefSeq" id="WP_324273319.1">
    <property type="nucleotide sequence ID" value="NZ_CP141261.1"/>
</dbReference>
<evidence type="ECO:0000313" key="4">
    <source>
        <dbReference type="Proteomes" id="UP001324287"/>
    </source>
</evidence>
<dbReference type="PANTHER" id="PTHR33988:SF2">
    <property type="entry name" value="ENDORIBONUCLEASE MAZF"/>
    <property type="match status" value="1"/>
</dbReference>
<dbReference type="EMBL" id="CP141261">
    <property type="protein sequence ID" value="WRL61960.1"/>
    <property type="molecule type" value="Genomic_DNA"/>
</dbReference>
<dbReference type="EC" id="3.1.-.-" evidence="3"/>
<evidence type="ECO:0000256" key="2">
    <source>
        <dbReference type="ARBA" id="ARBA00022649"/>
    </source>
</evidence>
<gene>
    <name evidence="3" type="ORF">U6N30_17930</name>
</gene>
<accession>A0ABZ1AYS3</accession>
<keyword evidence="2" id="KW-1277">Toxin-antitoxin system</keyword>
<protein>
    <submittedName>
        <fullName evidence="3">Type II toxin-antitoxin system PemK/MazF family toxin</fullName>
        <ecNumber evidence="3">3.1.-.-</ecNumber>
    </submittedName>
</protein>
<dbReference type="InterPro" id="IPR003477">
    <property type="entry name" value="PemK-like"/>
</dbReference>
<sequence length="109" mass="12163">MPRPEPFRGEVWDVEFEDFGEHPAIVLSINPMNVRLGHVAVIPVTGTNGPEQTHVALSVDAGLTRYDESYADVTGLQPVARERLLKQRGLLTTQELDRLGRQLKVYLGL</sequence>
<evidence type="ECO:0000256" key="1">
    <source>
        <dbReference type="ARBA" id="ARBA00007521"/>
    </source>
</evidence>
<dbReference type="Proteomes" id="UP001324287">
    <property type="component" value="Chromosome"/>
</dbReference>
<organism evidence="3 4">
    <name type="scientific">Blastococcus brunescens</name>
    <dbReference type="NCBI Taxonomy" id="1564165"/>
    <lineage>
        <taxon>Bacteria</taxon>
        <taxon>Bacillati</taxon>
        <taxon>Actinomycetota</taxon>
        <taxon>Actinomycetes</taxon>
        <taxon>Geodermatophilales</taxon>
        <taxon>Geodermatophilaceae</taxon>
        <taxon>Blastococcus</taxon>
    </lineage>
</organism>
<keyword evidence="3" id="KW-0378">Hydrolase</keyword>
<keyword evidence="4" id="KW-1185">Reference proteome</keyword>
<dbReference type="GO" id="GO:0016787">
    <property type="term" value="F:hydrolase activity"/>
    <property type="evidence" value="ECO:0007669"/>
    <property type="project" value="UniProtKB-KW"/>
</dbReference>
<comment type="similarity">
    <text evidence="1">Belongs to the PemK/MazF family.</text>
</comment>
<dbReference type="Gene3D" id="2.30.30.110">
    <property type="match status" value="1"/>
</dbReference>
<proteinExistence type="inferred from homology"/>
<dbReference type="Pfam" id="PF02452">
    <property type="entry name" value="PemK_toxin"/>
    <property type="match status" value="1"/>
</dbReference>
<evidence type="ECO:0000313" key="3">
    <source>
        <dbReference type="EMBL" id="WRL61960.1"/>
    </source>
</evidence>
<reference evidence="3 4" key="1">
    <citation type="submission" date="2023-12" db="EMBL/GenBank/DDBJ databases">
        <title>Blastococcus brunescens sp. nov., an actonobacterium isolated from sandstone collected in sahara desert.</title>
        <authorList>
            <person name="Gtari M."/>
            <person name="Ghodhbane F."/>
        </authorList>
    </citation>
    <scope>NUCLEOTIDE SEQUENCE [LARGE SCALE GENOMIC DNA]</scope>
    <source>
        <strain evidence="3 4">BMG 8361</strain>
    </source>
</reference>
<dbReference type="SUPFAM" id="SSF50118">
    <property type="entry name" value="Cell growth inhibitor/plasmid maintenance toxic component"/>
    <property type="match status" value="1"/>
</dbReference>
<dbReference type="PANTHER" id="PTHR33988">
    <property type="entry name" value="ENDORIBONUCLEASE MAZF-RELATED"/>
    <property type="match status" value="1"/>
</dbReference>
<dbReference type="InterPro" id="IPR011067">
    <property type="entry name" value="Plasmid_toxin/cell-grow_inhib"/>
</dbReference>
<name>A0ABZ1AYS3_9ACTN</name>